<evidence type="ECO:0000313" key="2">
    <source>
        <dbReference type="EMBL" id="PYY30424.1"/>
    </source>
</evidence>
<dbReference type="InterPro" id="IPR037208">
    <property type="entry name" value="Spo0E-like_sf"/>
</dbReference>
<dbReference type="RefSeq" id="WP_095361627.1">
    <property type="nucleotide sequence ID" value="NZ_JAXBDC010000006.1"/>
</dbReference>
<reference evidence="1 4" key="2">
    <citation type="submission" date="2024-11" db="EMBL/GenBank/DDBJ databases">
        <title>Identification and Characterization of a Novel Fosfomycin Bacillithiol Transferase FosB8 in Paenibacillus illinoisensis.</title>
        <authorList>
            <person name="Lu W."/>
        </authorList>
    </citation>
    <scope>NUCLEOTIDE SEQUENCE [LARGE SCALE GENOMIC DNA]</scope>
    <source>
        <strain evidence="1 4">WP77</strain>
    </source>
</reference>
<dbReference type="EMBL" id="PRLG01000008">
    <property type="protein sequence ID" value="PYY30424.1"/>
    <property type="molecule type" value="Genomic_DNA"/>
</dbReference>
<dbReference type="InterPro" id="IPR018540">
    <property type="entry name" value="Spo0E-like"/>
</dbReference>
<gene>
    <name evidence="1" type="ORF">ACINKY_24530</name>
    <name evidence="2" type="ORF">PIL02S_00974</name>
</gene>
<dbReference type="AlphaFoldDB" id="A0A2W0CEH2"/>
<evidence type="ECO:0000313" key="1">
    <source>
        <dbReference type="EMBL" id="MFK0525382.1"/>
    </source>
</evidence>
<dbReference type="Proteomes" id="UP000247459">
    <property type="component" value="Unassembled WGS sequence"/>
</dbReference>
<comment type="caution">
    <text evidence="2">The sequence shown here is derived from an EMBL/GenBank/DDBJ whole genome shotgun (WGS) entry which is preliminary data.</text>
</comment>
<dbReference type="Proteomes" id="UP001618531">
    <property type="component" value="Unassembled WGS sequence"/>
</dbReference>
<organism evidence="2 3">
    <name type="scientific">Paenibacillus illinoisensis</name>
    <dbReference type="NCBI Taxonomy" id="59845"/>
    <lineage>
        <taxon>Bacteria</taxon>
        <taxon>Bacillati</taxon>
        <taxon>Bacillota</taxon>
        <taxon>Bacilli</taxon>
        <taxon>Bacillales</taxon>
        <taxon>Paenibacillaceae</taxon>
        <taxon>Paenibacillus</taxon>
    </lineage>
</organism>
<protein>
    <submittedName>
        <fullName evidence="1">Spo0E family sporulation regulatory protein-aspartic acid phosphatase</fullName>
    </submittedName>
</protein>
<dbReference type="InterPro" id="IPR036638">
    <property type="entry name" value="HLH_DNA-bd_sf"/>
</dbReference>
<name>A0A2W0CEH2_9BACL</name>
<reference evidence="2 3" key="1">
    <citation type="submission" date="2018-01" db="EMBL/GenBank/DDBJ databases">
        <title>Genome sequence of the PGP bacterium Paenibacillus illinoisensis E3.</title>
        <authorList>
            <person name="Rolli E."/>
            <person name="Marasco R."/>
            <person name="Bessem C."/>
            <person name="Michoud G."/>
            <person name="Gaiarsa S."/>
            <person name="Borin S."/>
            <person name="Daffonchio D."/>
        </authorList>
    </citation>
    <scope>NUCLEOTIDE SEQUENCE [LARGE SCALE GENOMIC DNA]</scope>
    <source>
        <strain evidence="2 3">E3</strain>
    </source>
</reference>
<dbReference type="GO" id="GO:0046983">
    <property type="term" value="F:protein dimerization activity"/>
    <property type="evidence" value="ECO:0007669"/>
    <property type="project" value="InterPro"/>
</dbReference>
<dbReference type="SUPFAM" id="SSF140500">
    <property type="entry name" value="BAS1536-like"/>
    <property type="match status" value="1"/>
</dbReference>
<sequence>MKGPSQVVDQIERNRQELSRLAEHHGMQDYKVLQQSMVLDELINEYNRFKYRKQQYMNRQPIA</sequence>
<proteinExistence type="predicted"/>
<dbReference type="OrthoDB" id="2663884at2"/>
<accession>A0A2W0CEH2</accession>
<evidence type="ECO:0000313" key="4">
    <source>
        <dbReference type="Proteomes" id="UP001618531"/>
    </source>
</evidence>
<keyword evidence="4" id="KW-1185">Reference proteome</keyword>
<dbReference type="Pfam" id="PF09388">
    <property type="entry name" value="SpoOE-like"/>
    <property type="match status" value="1"/>
</dbReference>
<dbReference type="GO" id="GO:0043937">
    <property type="term" value="P:regulation of sporulation"/>
    <property type="evidence" value="ECO:0007669"/>
    <property type="project" value="InterPro"/>
</dbReference>
<evidence type="ECO:0000313" key="3">
    <source>
        <dbReference type="Proteomes" id="UP000247459"/>
    </source>
</evidence>
<dbReference type="EMBL" id="JBIYSL010000006">
    <property type="protein sequence ID" value="MFK0525382.1"/>
    <property type="molecule type" value="Genomic_DNA"/>
</dbReference>
<dbReference type="Gene3D" id="4.10.280.10">
    <property type="entry name" value="Helix-loop-helix DNA-binding domain"/>
    <property type="match status" value="1"/>
</dbReference>